<name>J2Y2X9_PSEFQ</name>
<dbReference type="HOGENOM" id="CLU_672433_0_0_6"/>
<keyword evidence="4" id="KW-0812">Transmembrane</keyword>
<dbReference type="GO" id="GO:0062101">
    <property type="term" value="F:peptidyl-aspartic acid 3-dioxygenase activity"/>
    <property type="evidence" value="ECO:0007669"/>
    <property type="project" value="UniProtKB-EC"/>
</dbReference>
<feature type="transmembrane region" description="Helical" evidence="4">
    <location>
        <begin position="84"/>
        <end position="103"/>
    </location>
</feature>
<comment type="similarity">
    <text evidence="1">Belongs to the aspartyl/asparaginyl beta-hydroxylase family.</text>
</comment>
<feature type="transmembrane region" description="Helical" evidence="4">
    <location>
        <begin position="12"/>
        <end position="34"/>
    </location>
</feature>
<dbReference type="EC" id="1.14.11.16" evidence="6"/>
<keyword evidence="4" id="KW-0472">Membrane</keyword>
<dbReference type="Proteomes" id="UP000007289">
    <property type="component" value="Chromosome"/>
</dbReference>
<dbReference type="Gene3D" id="2.60.120.330">
    <property type="entry name" value="B-lactam Antibiotic, Isopenicillin N Synthase, Chain"/>
    <property type="match status" value="1"/>
</dbReference>
<evidence type="ECO:0000256" key="1">
    <source>
        <dbReference type="ARBA" id="ARBA00007730"/>
    </source>
</evidence>
<proteinExistence type="inferred from homology"/>
<sequence>MRNLYGIRGINYILKHSISVIACLLLYVSLILAVPIDLLSIYSVSYCCLLFFLLYSVSSWPIIRSQFDILNIVVPYSAVRRYSSCLCWFVPLSIFTLVAGLYYRTELLGFGLLGASQVLLIYLIIRLYATVVIACRSALKWREPVVTLWRDVLDELGDIDDKTRECVLDLIELECYESKSSLPSRLSNRLSSGLSKHVSPVPYATNININGFKSLFGPRKPLWSKDDFSFLSGVDTLLAEMTQELIQLYDKYKNTQEKYPFHGDPLWKSIPLYKGGQKVVVYADLVPNTIRFVEDIVPGATIREVVLSSLEPGGHIEPHLDYVYPMLTLHLPIVCSDDGLSGLRVGEEIVSWRTGDIVIIDTTFQHESWNYSKCTRVNLMFDFWPQDLGPSAKAFFTEVYSRQMLRHLK</sequence>
<dbReference type="AlphaFoldDB" id="J2Y2X9"/>
<keyword evidence="3 6" id="KW-0560">Oxidoreductase</keyword>
<dbReference type="PANTHER" id="PTHR46332:SF5">
    <property type="entry name" value="ASPARTATE BETA-HYDROXYLASE DOMAIN CONTAINING 2"/>
    <property type="match status" value="1"/>
</dbReference>
<dbReference type="InterPro" id="IPR007803">
    <property type="entry name" value="Asp/Arg/Pro-Hydrxlase"/>
</dbReference>
<dbReference type="PATRIC" id="fig|1038922.3.peg.3538"/>
<evidence type="ECO:0000313" key="6">
    <source>
        <dbReference type="EMBL" id="EJL01506.1"/>
    </source>
</evidence>
<dbReference type="InterPro" id="IPR027443">
    <property type="entry name" value="IPNS-like_sf"/>
</dbReference>
<dbReference type="PANTHER" id="PTHR46332">
    <property type="entry name" value="ASPARTATE BETA-HYDROXYLASE DOMAIN-CONTAINING PROTEIN 2"/>
    <property type="match status" value="1"/>
</dbReference>
<protein>
    <submittedName>
        <fullName evidence="6">Beta-hydroxylase, aspartyl/asparaginyl family</fullName>
        <ecNumber evidence="6">1.14.11.16</ecNumber>
    </submittedName>
</protein>
<dbReference type="GO" id="GO:0016020">
    <property type="term" value="C:membrane"/>
    <property type="evidence" value="ECO:0007669"/>
    <property type="project" value="TreeGrafter"/>
</dbReference>
<feature type="transmembrane region" description="Helical" evidence="4">
    <location>
        <begin position="40"/>
        <end position="63"/>
    </location>
</feature>
<organism evidence="6">
    <name type="scientific">Pseudomonas fluorescens (strain Q2-87)</name>
    <dbReference type="NCBI Taxonomy" id="1038922"/>
    <lineage>
        <taxon>Bacteria</taxon>
        <taxon>Pseudomonadati</taxon>
        <taxon>Pseudomonadota</taxon>
        <taxon>Gammaproteobacteria</taxon>
        <taxon>Pseudomonadales</taxon>
        <taxon>Pseudomonadaceae</taxon>
        <taxon>Pseudomonas</taxon>
    </lineage>
</organism>
<dbReference type="InterPro" id="IPR051821">
    <property type="entry name" value="Asp/Asn_beta-hydroxylase"/>
</dbReference>
<dbReference type="eggNOG" id="COG3555">
    <property type="taxonomic scope" value="Bacteria"/>
</dbReference>
<keyword evidence="2" id="KW-0223">Dioxygenase</keyword>
<evidence type="ECO:0000256" key="2">
    <source>
        <dbReference type="ARBA" id="ARBA00022964"/>
    </source>
</evidence>
<dbReference type="SUPFAM" id="SSF51197">
    <property type="entry name" value="Clavaminate synthase-like"/>
    <property type="match status" value="1"/>
</dbReference>
<feature type="domain" description="Aspartyl/asparaginy/proline hydroxylase" evidence="5">
    <location>
        <begin position="245"/>
        <end position="384"/>
    </location>
</feature>
<evidence type="ECO:0000256" key="3">
    <source>
        <dbReference type="ARBA" id="ARBA00023002"/>
    </source>
</evidence>
<feature type="transmembrane region" description="Helical" evidence="4">
    <location>
        <begin position="109"/>
        <end position="134"/>
    </location>
</feature>
<accession>J2Y2X9</accession>
<keyword evidence="4" id="KW-1133">Transmembrane helix</keyword>
<dbReference type="EMBL" id="AGBM01000001">
    <property type="protein sequence ID" value="EJL01506.1"/>
    <property type="molecule type" value="Genomic_DNA"/>
</dbReference>
<comment type="caution">
    <text evidence="6">The sequence shown here is derived from an EMBL/GenBank/DDBJ whole genome shotgun (WGS) entry which is preliminary data.</text>
</comment>
<dbReference type="Pfam" id="PF05118">
    <property type="entry name" value="Asp_Arg_Hydrox"/>
    <property type="match status" value="1"/>
</dbReference>
<evidence type="ECO:0000259" key="5">
    <source>
        <dbReference type="Pfam" id="PF05118"/>
    </source>
</evidence>
<gene>
    <name evidence="6" type="ORF">PflQ2_2002</name>
</gene>
<evidence type="ECO:0000256" key="4">
    <source>
        <dbReference type="SAM" id="Phobius"/>
    </source>
</evidence>
<reference evidence="6" key="1">
    <citation type="journal article" date="2012" name="PLoS Genet.">
        <title>Comparative Genomics of Plant-Associated Pseudomonas spp.: Insights into Diversity and Inheritance of Traits Involved in Multitrophic Interactions.</title>
        <authorList>
            <person name="Loper J.E."/>
            <person name="Hassan K.A."/>
            <person name="Mavrodi D.V."/>
            <person name="Davis E.W.II."/>
            <person name="Lim C.K."/>
            <person name="Shaffer B.T."/>
            <person name="Elbourne L.D."/>
            <person name="Stockwell V.O."/>
            <person name="Hartney S.L."/>
            <person name="Breakwell K."/>
            <person name="Henkels M.D."/>
            <person name="Tetu S.G."/>
            <person name="Rangel L.I."/>
            <person name="Kidarsa T.A."/>
            <person name="Wilson N.L."/>
            <person name="van de Mortel J.E."/>
            <person name="Song C."/>
            <person name="Blumhagen R."/>
            <person name="Radune D."/>
            <person name="Hostetler J.B."/>
            <person name="Brinkac L.M."/>
            <person name="Durkin A.S."/>
            <person name="Kluepfel D.A."/>
            <person name="Wechter W.P."/>
            <person name="Anderson A.J."/>
            <person name="Kim Y.C."/>
            <person name="Pierson L.S.III."/>
            <person name="Pierson E.A."/>
            <person name="Lindow S.E."/>
            <person name="Kobayashi D.Y."/>
            <person name="Raaijmakers J.M."/>
            <person name="Weller D.M."/>
            <person name="Thomashow L.S."/>
            <person name="Allen A.E."/>
            <person name="Paulsen I.T."/>
        </authorList>
    </citation>
    <scope>NUCLEOTIDE SEQUENCE [LARGE SCALE GENOMIC DNA]</scope>
    <source>
        <strain evidence="6">Q2-87</strain>
    </source>
</reference>